<accession>A0A3R6X504</accession>
<evidence type="ECO:0000313" key="3">
    <source>
        <dbReference type="Proteomes" id="UP000286510"/>
    </source>
</evidence>
<comment type="caution">
    <text evidence="2">The sequence shown here is derived from an EMBL/GenBank/DDBJ whole genome shotgun (WGS) entry which is preliminary data.</text>
</comment>
<name>A0A3R6X504_APHAT</name>
<dbReference type="GO" id="GO:0005249">
    <property type="term" value="F:voltage-gated potassium channel activity"/>
    <property type="evidence" value="ECO:0007669"/>
    <property type="project" value="TreeGrafter"/>
</dbReference>
<dbReference type="PANTHER" id="PTHR10217">
    <property type="entry name" value="VOLTAGE AND LIGAND GATED POTASSIUM CHANNEL"/>
    <property type="match status" value="1"/>
</dbReference>
<protein>
    <recommendedName>
        <fullName evidence="1">Cyclic nucleotide-binding domain-containing protein</fullName>
    </recommendedName>
</protein>
<dbReference type="SUPFAM" id="SSF81324">
    <property type="entry name" value="Voltage-gated potassium channels"/>
    <property type="match status" value="1"/>
</dbReference>
<dbReference type="Gene3D" id="2.60.120.10">
    <property type="entry name" value="Jelly Rolls"/>
    <property type="match status" value="1"/>
</dbReference>
<dbReference type="GO" id="GO:0042391">
    <property type="term" value="P:regulation of membrane potential"/>
    <property type="evidence" value="ECO:0007669"/>
    <property type="project" value="TreeGrafter"/>
</dbReference>
<dbReference type="GO" id="GO:0005886">
    <property type="term" value="C:plasma membrane"/>
    <property type="evidence" value="ECO:0007669"/>
    <property type="project" value="TreeGrafter"/>
</dbReference>
<sequence>MRVPSKSTLLSQQNGSSKRMVEAVGKVLHQMTPSQEGARQSIADGAAAVARKGHDVAAAVSKRFSLLRADTTVNAEELEHELNDMAASHVSKLAQQQQAPYCISIHSKAKMGWDAVVAVVTLYAVVVVPMDLSFNLWDAYTWFRGVQGLVDVIFSLDILVAFRTSFLISATHEEVMDINSIRRHYLTLWFWVDCVGTIPSSVLGDALRLSDFTYLRLLVAVPFQSNDTLGVKYLSSYYRGLVVTSGSDLGPVTRPERVWGTVMFTVGIIANACVAGICASVLAQMNKVQDEQVQRQDSIDVCLRNCHATNSLTSKINLFYNSAHSHESAHHASDLFHGMPEKLHFELSVALNQSFLKKVPLFRALEPEGIVALMECVEETVAMPGDVIIRAGEAVADVGRAFYMIKMGSVEVYDNMGPQGSRVSIKHMLAGEFFGEMSLIRQGNASANVVATSFCVLLVLYKEVFHWITMENEHLKSFMERSEVRRSNEATEARHRSHVTMAEDVAKATQGLIKRRNTFVPRRMAALIARIRMRRAARWVMMIQRVGLTVESMDSSSRQNQTMSRHFVQAEPPPAKHMSLGLASKMRTLMHANRCRNTATRALRAVNEMSQYTAKEMVVSTRIKMQHM</sequence>
<evidence type="ECO:0000313" key="2">
    <source>
        <dbReference type="EMBL" id="RHZ10478.1"/>
    </source>
</evidence>
<dbReference type="InterPro" id="IPR014710">
    <property type="entry name" value="RmlC-like_jellyroll"/>
</dbReference>
<dbReference type="InterPro" id="IPR000595">
    <property type="entry name" value="cNMP-bd_dom"/>
</dbReference>
<dbReference type="PROSITE" id="PS50042">
    <property type="entry name" value="CNMP_BINDING_3"/>
    <property type="match status" value="1"/>
</dbReference>
<feature type="domain" description="Cyclic nucleotide-binding" evidence="1">
    <location>
        <begin position="361"/>
        <end position="486"/>
    </location>
</feature>
<dbReference type="Proteomes" id="UP000286510">
    <property type="component" value="Unassembled WGS sequence"/>
</dbReference>
<reference evidence="2 3" key="1">
    <citation type="submission" date="2018-08" db="EMBL/GenBank/DDBJ databases">
        <title>Aphanomyces genome sequencing and annotation.</title>
        <authorList>
            <person name="Minardi D."/>
            <person name="Oidtmann B."/>
            <person name="Van Der Giezen M."/>
            <person name="Studholme D.J."/>
        </authorList>
    </citation>
    <scope>NUCLEOTIDE SEQUENCE [LARGE SCALE GENOMIC DNA]</scope>
    <source>
        <strain evidence="2 3">FDL457</strain>
    </source>
</reference>
<dbReference type="VEuPathDB" id="FungiDB:H257_10410"/>
<dbReference type="EMBL" id="QUTF01015113">
    <property type="protein sequence ID" value="RHZ10478.1"/>
    <property type="molecule type" value="Genomic_DNA"/>
</dbReference>
<dbReference type="PANTHER" id="PTHR10217:SF435">
    <property type="entry name" value="POTASSIUM VOLTAGE-GATED CHANNEL PROTEIN EAG"/>
    <property type="match status" value="1"/>
</dbReference>
<dbReference type="SUPFAM" id="SSF51206">
    <property type="entry name" value="cAMP-binding domain-like"/>
    <property type="match status" value="1"/>
</dbReference>
<organism evidence="2 3">
    <name type="scientific">Aphanomyces astaci</name>
    <name type="common">Crayfish plague agent</name>
    <dbReference type="NCBI Taxonomy" id="112090"/>
    <lineage>
        <taxon>Eukaryota</taxon>
        <taxon>Sar</taxon>
        <taxon>Stramenopiles</taxon>
        <taxon>Oomycota</taxon>
        <taxon>Saprolegniomycetes</taxon>
        <taxon>Saprolegniales</taxon>
        <taxon>Verrucalvaceae</taxon>
        <taxon>Aphanomyces</taxon>
    </lineage>
</organism>
<dbReference type="InterPro" id="IPR018490">
    <property type="entry name" value="cNMP-bd_dom_sf"/>
</dbReference>
<gene>
    <name evidence="2" type="ORF">DYB26_008654</name>
</gene>
<proteinExistence type="predicted"/>
<dbReference type="InterPro" id="IPR050818">
    <property type="entry name" value="KCNH_animal-type"/>
</dbReference>
<dbReference type="SMART" id="SM00100">
    <property type="entry name" value="cNMP"/>
    <property type="match status" value="1"/>
</dbReference>
<dbReference type="AlphaFoldDB" id="A0A3R6X504"/>
<evidence type="ECO:0000259" key="1">
    <source>
        <dbReference type="PROSITE" id="PS50042"/>
    </source>
</evidence>
<dbReference type="CDD" id="cd00038">
    <property type="entry name" value="CAP_ED"/>
    <property type="match status" value="1"/>
</dbReference>
<dbReference type="Pfam" id="PF00027">
    <property type="entry name" value="cNMP_binding"/>
    <property type="match status" value="1"/>
</dbReference>